<name>A0A1V2ZVT5_9GAMM</name>
<feature type="chain" id="PRO_5023417787" description="Arginine biosynthesis bifunctional protein ArgJ beta chain" evidence="8">
    <location>
        <begin position="192"/>
        <end position="405"/>
    </location>
</feature>
<dbReference type="PANTHER" id="PTHR23100:SF0">
    <property type="entry name" value="ARGININE BIOSYNTHESIS BIFUNCTIONAL PROTEIN ARGJ, MITOCHONDRIAL"/>
    <property type="match status" value="1"/>
</dbReference>
<feature type="chain" id="PRO_5023417789" description="Arginine biosynthesis bifunctional protein ArgJ alpha chain" evidence="8">
    <location>
        <begin position="1"/>
        <end position="191"/>
    </location>
</feature>
<evidence type="ECO:0000256" key="7">
    <source>
        <dbReference type="ARBA" id="ARBA00023315"/>
    </source>
</evidence>
<dbReference type="GO" id="GO:0004358">
    <property type="term" value="F:L-glutamate N-acetyltransferase activity, acting on acetyl-L-ornithine as donor"/>
    <property type="evidence" value="ECO:0007669"/>
    <property type="project" value="UniProtKB-UniRule"/>
</dbReference>
<comment type="catalytic activity">
    <reaction evidence="8">
        <text>N(2)-acetyl-L-ornithine + L-glutamate = N-acetyl-L-glutamate + L-ornithine</text>
        <dbReference type="Rhea" id="RHEA:15349"/>
        <dbReference type="ChEBI" id="CHEBI:29985"/>
        <dbReference type="ChEBI" id="CHEBI:44337"/>
        <dbReference type="ChEBI" id="CHEBI:46911"/>
        <dbReference type="ChEBI" id="CHEBI:57805"/>
        <dbReference type="EC" id="2.3.1.35"/>
    </reaction>
</comment>
<protein>
    <recommendedName>
        <fullName evidence="8">Arginine biosynthesis bifunctional protein ArgJ</fullName>
    </recommendedName>
    <domain>
        <recommendedName>
            <fullName evidence="8">Glutamate N-acetyltransferase</fullName>
            <ecNumber evidence="8">2.3.1.35</ecNumber>
        </recommendedName>
        <alternativeName>
            <fullName evidence="8">Ornithine acetyltransferase</fullName>
            <shortName evidence="8">OATase</shortName>
        </alternativeName>
        <alternativeName>
            <fullName evidence="8">Ornithine transacetylase</fullName>
        </alternativeName>
    </domain>
    <domain>
        <recommendedName>
            <fullName evidence="8">Amino-acid acetyltransferase</fullName>
            <ecNumber evidence="8">2.3.1.1</ecNumber>
        </recommendedName>
        <alternativeName>
            <fullName evidence="8">N-acetylglutamate synthase</fullName>
            <shortName evidence="8">AGSase</shortName>
        </alternativeName>
    </domain>
    <component>
        <recommendedName>
            <fullName evidence="8">Arginine biosynthesis bifunctional protein ArgJ alpha chain</fullName>
        </recommendedName>
    </component>
    <component>
        <recommendedName>
            <fullName evidence="8">Arginine biosynthesis bifunctional protein ArgJ beta chain</fullName>
        </recommendedName>
    </component>
</protein>
<evidence type="ECO:0000256" key="4">
    <source>
        <dbReference type="ARBA" id="ARBA00022605"/>
    </source>
</evidence>
<keyword evidence="3 8" id="KW-0055">Arginine biosynthesis</keyword>
<dbReference type="InterPro" id="IPR002813">
    <property type="entry name" value="Arg_biosynth_ArgJ"/>
</dbReference>
<keyword evidence="5 8" id="KW-0808">Transferase</keyword>
<dbReference type="GO" id="GO:0006592">
    <property type="term" value="P:ornithine biosynthetic process"/>
    <property type="evidence" value="ECO:0007669"/>
    <property type="project" value="TreeGrafter"/>
</dbReference>
<feature type="site" description="Involved in the stabilization of negative charge on the oxyanion by the formation of the oxyanion hole" evidence="8">
    <location>
        <position position="117"/>
    </location>
</feature>
<dbReference type="CDD" id="cd02152">
    <property type="entry name" value="OAT"/>
    <property type="match status" value="1"/>
</dbReference>
<feature type="binding site" evidence="8">
    <location>
        <position position="155"/>
    </location>
    <ligand>
        <name>substrate</name>
    </ligand>
</feature>
<comment type="pathway">
    <text evidence="8">Amino-acid biosynthesis; L-arginine biosynthesis; N(2)-acetyl-L-ornithine from L-glutamate: step 1/4.</text>
</comment>
<dbReference type="Pfam" id="PF01960">
    <property type="entry name" value="ArgJ"/>
    <property type="match status" value="1"/>
</dbReference>
<accession>A0A1V2ZVT5</accession>
<dbReference type="SUPFAM" id="SSF56266">
    <property type="entry name" value="DmpA/ArgJ-like"/>
    <property type="match status" value="1"/>
</dbReference>
<dbReference type="NCBIfam" id="TIGR00120">
    <property type="entry name" value="ArgJ"/>
    <property type="match status" value="1"/>
</dbReference>
<dbReference type="InterPro" id="IPR016117">
    <property type="entry name" value="ArgJ-like_dom_sf"/>
</dbReference>
<dbReference type="EMBL" id="MUZR01000058">
    <property type="protein sequence ID" value="OOC09165.1"/>
    <property type="molecule type" value="Genomic_DNA"/>
</dbReference>
<dbReference type="NCBIfam" id="NF003802">
    <property type="entry name" value="PRK05388.1"/>
    <property type="match status" value="1"/>
</dbReference>
<proteinExistence type="inferred from homology"/>
<dbReference type="Gene3D" id="3.60.70.12">
    <property type="entry name" value="L-amino peptidase D-ALA esterase/amidase"/>
    <property type="match status" value="1"/>
</dbReference>
<feature type="site" description="Cleavage; by autolysis" evidence="8">
    <location>
        <begin position="191"/>
        <end position="192"/>
    </location>
</feature>
<sequence>MAVGLQEPSAPPAVPGIRLAAGAAGIRYAGRDDLVLMDGGEHAVVAALYTTSAFRAAPVEVARRHQAEGRPRWLLINAGNANAGTGEPGLRAAEASCTALARLAGCEASAVLPFSTGVIGEPFPLERLEAALPGLYDGLVEDGESWLRAARAIMTTDTVTKVASRDVRLSEGCVRLTGMAKGSGMIHPDMATMLGFVGTDLATDADELDALLREANRDSFNAITVDGDTSTNDALVCMASGASGVRLVGDADRTAFAQALGSLCLELATAIVRDGEGATKFVTVEVTGACERAEAERVAETVALSPLVKTALYASDPNWGRILAAVGRAGVSDLRIEGVTVDINGLAIVRGGGRAPEYREEDGQAAFAADEITIAIDLGRGDARARKYTCDFSHEYVRINAEYRS</sequence>
<evidence type="ECO:0000313" key="10">
    <source>
        <dbReference type="Proteomes" id="UP000189177"/>
    </source>
</evidence>
<dbReference type="EC" id="2.3.1.35" evidence="8"/>
<feature type="binding site" evidence="8">
    <location>
        <position position="405"/>
    </location>
    <ligand>
        <name>substrate</name>
    </ligand>
</feature>
<dbReference type="UniPathway" id="UPA00068">
    <property type="reaction ID" value="UER00106"/>
</dbReference>
<dbReference type="GO" id="GO:0006526">
    <property type="term" value="P:L-arginine biosynthetic process"/>
    <property type="evidence" value="ECO:0007669"/>
    <property type="project" value="UniProtKB-UniRule"/>
</dbReference>
<feature type="binding site" evidence="8">
    <location>
        <position position="276"/>
    </location>
    <ligand>
        <name>substrate</name>
    </ligand>
</feature>
<dbReference type="GO" id="GO:0005737">
    <property type="term" value="C:cytoplasm"/>
    <property type="evidence" value="ECO:0007669"/>
    <property type="project" value="UniProtKB-SubCell"/>
</dbReference>
<gene>
    <name evidence="8" type="primary">argJ</name>
    <name evidence="9" type="ORF">B1A74_12220</name>
</gene>
<comment type="caution">
    <text evidence="9">The sequence shown here is derived from an EMBL/GenBank/DDBJ whole genome shotgun (WGS) entry which is preliminary data.</text>
</comment>
<feature type="site" description="Involved in the stabilization of negative charge on the oxyanion by the formation of the oxyanion hole" evidence="8">
    <location>
        <position position="116"/>
    </location>
</feature>
<evidence type="ECO:0000256" key="5">
    <source>
        <dbReference type="ARBA" id="ARBA00022679"/>
    </source>
</evidence>
<dbReference type="InterPro" id="IPR042195">
    <property type="entry name" value="ArgJ_beta_C"/>
</dbReference>
<dbReference type="EC" id="2.3.1.1" evidence="8"/>
<dbReference type="Proteomes" id="UP000189177">
    <property type="component" value="Unassembled WGS sequence"/>
</dbReference>
<keyword evidence="10" id="KW-1185">Reference proteome</keyword>
<evidence type="ECO:0000256" key="8">
    <source>
        <dbReference type="HAMAP-Rule" id="MF_01106"/>
    </source>
</evidence>
<evidence type="ECO:0000313" key="9">
    <source>
        <dbReference type="EMBL" id="OOC09165.1"/>
    </source>
</evidence>
<evidence type="ECO:0000256" key="6">
    <source>
        <dbReference type="ARBA" id="ARBA00022813"/>
    </source>
</evidence>
<feature type="binding site" evidence="8">
    <location>
        <position position="192"/>
    </location>
    <ligand>
        <name>substrate</name>
    </ligand>
</feature>
<reference evidence="9 10" key="1">
    <citation type="submission" date="2017-02" db="EMBL/GenBank/DDBJ databases">
        <title>Genomic diversity within the haloalkaliphilic genus Thioalkalivibrio.</title>
        <authorList>
            <person name="Ahn A.-C."/>
            <person name="Meier-Kolthoff J."/>
            <person name="Overmars L."/>
            <person name="Richter M."/>
            <person name="Woyke T."/>
            <person name="Sorokin D.Y."/>
            <person name="Muyzer G."/>
        </authorList>
    </citation>
    <scope>NUCLEOTIDE SEQUENCE [LARGE SCALE GENOMIC DNA]</scope>
    <source>
        <strain evidence="9 10">HL17</strain>
    </source>
</reference>
<feature type="binding site" evidence="8">
    <location>
        <position position="181"/>
    </location>
    <ligand>
        <name>substrate</name>
    </ligand>
</feature>
<dbReference type="FunFam" id="3.60.70.12:FF:000001">
    <property type="entry name" value="Arginine biosynthesis bifunctional protein ArgJ, chloroplastic"/>
    <property type="match status" value="1"/>
</dbReference>
<keyword evidence="8" id="KW-0963">Cytoplasm</keyword>
<evidence type="ECO:0000256" key="3">
    <source>
        <dbReference type="ARBA" id="ARBA00022571"/>
    </source>
</evidence>
<keyword evidence="4 8" id="KW-0028">Amino-acid biosynthesis</keyword>
<dbReference type="AlphaFoldDB" id="A0A1V2ZVT5"/>
<comment type="subcellular location">
    <subcellularLocation>
        <location evidence="8">Cytoplasm</location>
    </subcellularLocation>
</comment>
<dbReference type="Gene3D" id="3.10.20.340">
    <property type="entry name" value="ArgJ beta chain, C-terminal domain"/>
    <property type="match status" value="1"/>
</dbReference>
<feature type="active site" description="Nucleophile" evidence="8">
    <location>
        <position position="192"/>
    </location>
</feature>
<dbReference type="OrthoDB" id="9804242at2"/>
<feature type="binding site" evidence="8">
    <location>
        <position position="400"/>
    </location>
    <ligand>
        <name>substrate</name>
    </ligand>
</feature>
<dbReference type="GO" id="GO:0004042">
    <property type="term" value="F:L-glutamate N-acetyltransferase activity"/>
    <property type="evidence" value="ECO:0007669"/>
    <property type="project" value="UniProtKB-UniRule"/>
</dbReference>
<comment type="pathway">
    <text evidence="8">Amino-acid biosynthesis; L-arginine biosynthesis; L-ornithine and N-acetyl-L-glutamate from L-glutamate and N(2)-acetyl-L-ornithine (cyclic): step 1/1.</text>
</comment>
<keyword evidence="8" id="KW-0511">Multifunctional enzyme</keyword>
<dbReference type="RefSeq" id="WP_077244787.1">
    <property type="nucleotide sequence ID" value="NZ_MUZR01000058.1"/>
</dbReference>
<evidence type="ECO:0000256" key="2">
    <source>
        <dbReference type="ARBA" id="ARBA00011475"/>
    </source>
</evidence>
<keyword evidence="7 8" id="KW-0012">Acyltransferase</keyword>
<comment type="subunit">
    <text evidence="2 8">Heterotetramer of two alpha and two beta chains.</text>
</comment>
<dbReference type="HAMAP" id="MF_01106">
    <property type="entry name" value="ArgJ"/>
    <property type="match status" value="1"/>
</dbReference>
<comment type="similarity">
    <text evidence="1 8">Belongs to the ArgJ family.</text>
</comment>
<keyword evidence="6 8" id="KW-0068">Autocatalytic cleavage</keyword>
<evidence type="ECO:0000256" key="1">
    <source>
        <dbReference type="ARBA" id="ARBA00006774"/>
    </source>
</evidence>
<comment type="catalytic activity">
    <reaction evidence="8">
        <text>L-glutamate + acetyl-CoA = N-acetyl-L-glutamate + CoA + H(+)</text>
        <dbReference type="Rhea" id="RHEA:24292"/>
        <dbReference type="ChEBI" id="CHEBI:15378"/>
        <dbReference type="ChEBI" id="CHEBI:29985"/>
        <dbReference type="ChEBI" id="CHEBI:44337"/>
        <dbReference type="ChEBI" id="CHEBI:57287"/>
        <dbReference type="ChEBI" id="CHEBI:57288"/>
        <dbReference type="EC" id="2.3.1.1"/>
    </reaction>
</comment>
<dbReference type="STRING" id="252474.B1A74_12220"/>
<organism evidence="9 10">
    <name type="scientific">Thioalkalivibrio halophilus</name>
    <dbReference type="NCBI Taxonomy" id="252474"/>
    <lineage>
        <taxon>Bacteria</taxon>
        <taxon>Pseudomonadati</taxon>
        <taxon>Pseudomonadota</taxon>
        <taxon>Gammaproteobacteria</taxon>
        <taxon>Chromatiales</taxon>
        <taxon>Ectothiorhodospiraceae</taxon>
        <taxon>Thioalkalivibrio</taxon>
    </lineage>
</organism>
<dbReference type="PANTHER" id="PTHR23100">
    <property type="entry name" value="ARGININE BIOSYNTHESIS BIFUNCTIONAL PROTEIN ARGJ"/>
    <property type="match status" value="1"/>
</dbReference>
<comment type="function">
    <text evidence="8">Catalyzes two activities which are involved in the cyclic version of arginine biosynthesis: the synthesis of N-acetylglutamate from glutamate and acetyl-CoA as the acetyl donor, and of ornithine by transacetylation between N(2)-acetylornithine and glutamate.</text>
</comment>